<dbReference type="FunFam" id="3.30.710.10:FF:000053">
    <property type="entry name" value="potassium voltage-gated channel subfamily A member 4"/>
    <property type="match status" value="1"/>
</dbReference>
<dbReference type="InterPro" id="IPR028325">
    <property type="entry name" value="VG_K_chnl"/>
</dbReference>
<evidence type="ECO:0000259" key="14">
    <source>
        <dbReference type="SMART" id="SM00225"/>
    </source>
</evidence>
<evidence type="ECO:0000256" key="4">
    <source>
        <dbReference type="ARBA" id="ARBA00022692"/>
    </source>
</evidence>
<dbReference type="SUPFAM" id="SSF54695">
    <property type="entry name" value="POZ domain"/>
    <property type="match status" value="1"/>
</dbReference>
<evidence type="ECO:0000256" key="11">
    <source>
        <dbReference type="ARBA" id="ARBA00023303"/>
    </source>
</evidence>
<dbReference type="InterPro" id="IPR003972">
    <property type="entry name" value="K_chnl_volt-dep_Kv1"/>
</dbReference>
<feature type="domain" description="BTB" evidence="14">
    <location>
        <begin position="132"/>
        <end position="232"/>
    </location>
</feature>
<dbReference type="PANTHER" id="PTHR11537">
    <property type="entry name" value="VOLTAGE-GATED POTASSIUM CHANNEL"/>
    <property type="match status" value="1"/>
</dbReference>
<evidence type="ECO:0000256" key="12">
    <source>
        <dbReference type="SAM" id="MobiDB-lite"/>
    </source>
</evidence>
<reference evidence="15 16" key="1">
    <citation type="submission" date="2017-06" db="EMBL/GenBank/DDBJ databases">
        <title>A platform for efficient transgenesis in Macrostomum lignano, a flatworm model organism for stem cell research.</title>
        <authorList>
            <person name="Berezikov E."/>
        </authorList>
    </citation>
    <scope>NUCLEOTIDE SEQUENCE [LARGE SCALE GENOMIC DNA]</scope>
    <source>
        <strain evidence="15">DV1</strain>
        <tissue evidence="15">Whole organism</tissue>
    </source>
</reference>
<accession>A0A267DW52</accession>
<dbReference type="InterPro" id="IPR005821">
    <property type="entry name" value="Ion_trans_dom"/>
</dbReference>
<keyword evidence="9" id="KW-0406">Ion transport</keyword>
<gene>
    <name evidence="15" type="ORF">BOX15_Mlig000942g3</name>
</gene>
<evidence type="ECO:0000313" key="15">
    <source>
        <dbReference type="EMBL" id="PAA53543.1"/>
    </source>
</evidence>
<evidence type="ECO:0000256" key="5">
    <source>
        <dbReference type="ARBA" id="ARBA00022826"/>
    </source>
</evidence>
<feature type="compositionally biased region" description="Low complexity" evidence="12">
    <location>
        <begin position="99"/>
        <end position="109"/>
    </location>
</feature>
<feature type="transmembrane region" description="Helical" evidence="13">
    <location>
        <begin position="404"/>
        <end position="425"/>
    </location>
</feature>
<dbReference type="PRINTS" id="PR01496">
    <property type="entry name" value="SHAKERCHANEL"/>
</dbReference>
<evidence type="ECO:0000256" key="9">
    <source>
        <dbReference type="ARBA" id="ARBA00023065"/>
    </source>
</evidence>
<keyword evidence="5" id="KW-0631">Potassium channel</keyword>
<dbReference type="OrthoDB" id="415460at2759"/>
<dbReference type="InterPro" id="IPR011333">
    <property type="entry name" value="SKP1/BTB/POZ_sf"/>
</dbReference>
<keyword evidence="3" id="KW-0633">Potassium transport</keyword>
<feature type="compositionally biased region" description="Acidic residues" evidence="12">
    <location>
        <begin position="68"/>
        <end position="78"/>
    </location>
</feature>
<evidence type="ECO:0000313" key="16">
    <source>
        <dbReference type="Proteomes" id="UP000215902"/>
    </source>
</evidence>
<feature type="compositionally biased region" description="Low complexity" evidence="12">
    <location>
        <begin position="1"/>
        <end position="12"/>
    </location>
</feature>
<dbReference type="InterPro" id="IPR003968">
    <property type="entry name" value="K_chnl_volt-dep_Kv"/>
</dbReference>
<dbReference type="Pfam" id="PF00520">
    <property type="entry name" value="Ion_trans"/>
    <property type="match status" value="1"/>
</dbReference>
<proteinExistence type="predicted"/>
<keyword evidence="4 13" id="KW-0812">Transmembrane</keyword>
<evidence type="ECO:0000256" key="7">
    <source>
        <dbReference type="ARBA" id="ARBA00022958"/>
    </source>
</evidence>
<dbReference type="FunFam" id="1.10.287.70:FF:000002">
    <property type="entry name" value="Potassium voltage-gated channel subfamily a member"/>
    <property type="match status" value="1"/>
</dbReference>
<dbReference type="InterPro" id="IPR000210">
    <property type="entry name" value="BTB/POZ_dom"/>
</dbReference>
<dbReference type="EMBL" id="NIVC01003069">
    <property type="protein sequence ID" value="PAA53543.1"/>
    <property type="molecule type" value="Genomic_DNA"/>
</dbReference>
<feature type="transmembrane region" description="Helical" evidence="13">
    <location>
        <begin position="462"/>
        <end position="486"/>
    </location>
</feature>
<comment type="subcellular location">
    <subcellularLocation>
        <location evidence="1">Membrane</location>
        <topology evidence="1">Multi-pass membrane protein</topology>
    </subcellularLocation>
</comment>
<dbReference type="Pfam" id="PF02214">
    <property type="entry name" value="BTB_2"/>
    <property type="match status" value="1"/>
</dbReference>
<dbReference type="AlphaFoldDB" id="A0A267DW52"/>
<keyword evidence="8 13" id="KW-1133">Transmembrane helix</keyword>
<evidence type="ECO:0000256" key="2">
    <source>
        <dbReference type="ARBA" id="ARBA00022448"/>
    </source>
</evidence>
<keyword evidence="16" id="KW-1185">Reference proteome</keyword>
<keyword evidence="11" id="KW-0407">Ion channel</keyword>
<keyword evidence="2" id="KW-0813">Transport</keyword>
<keyword evidence="7" id="KW-0630">Potassium</keyword>
<evidence type="ECO:0000256" key="3">
    <source>
        <dbReference type="ARBA" id="ARBA00022538"/>
    </source>
</evidence>
<dbReference type="Proteomes" id="UP000215902">
    <property type="component" value="Unassembled WGS sequence"/>
</dbReference>
<feature type="region of interest" description="Disordered" evidence="12">
    <location>
        <begin position="1"/>
        <end position="114"/>
    </location>
</feature>
<dbReference type="Gene3D" id="1.10.287.70">
    <property type="match status" value="1"/>
</dbReference>
<dbReference type="STRING" id="282301.A0A267DW52"/>
<evidence type="ECO:0000256" key="13">
    <source>
        <dbReference type="SAM" id="Phobius"/>
    </source>
</evidence>
<evidence type="ECO:0000256" key="10">
    <source>
        <dbReference type="ARBA" id="ARBA00023136"/>
    </source>
</evidence>
<dbReference type="GO" id="GO:0051260">
    <property type="term" value="P:protein homooligomerization"/>
    <property type="evidence" value="ECO:0007669"/>
    <property type="project" value="InterPro"/>
</dbReference>
<dbReference type="InterPro" id="IPR027359">
    <property type="entry name" value="Volt_channel_dom_sf"/>
</dbReference>
<dbReference type="Gene3D" id="1.20.120.350">
    <property type="entry name" value="Voltage-gated potassium channels. Chain C"/>
    <property type="match status" value="1"/>
</dbReference>
<protein>
    <recommendedName>
        <fullName evidence="14">BTB domain-containing protein</fullName>
    </recommendedName>
</protein>
<keyword evidence="6" id="KW-0851">Voltage-gated channel</keyword>
<dbReference type="GO" id="GO:0008076">
    <property type="term" value="C:voltage-gated potassium channel complex"/>
    <property type="evidence" value="ECO:0007669"/>
    <property type="project" value="InterPro"/>
</dbReference>
<name>A0A267DW52_9PLAT</name>
<dbReference type="SUPFAM" id="SSF81324">
    <property type="entry name" value="Voltage-gated potassium channels"/>
    <property type="match status" value="1"/>
</dbReference>
<evidence type="ECO:0000256" key="6">
    <source>
        <dbReference type="ARBA" id="ARBA00022882"/>
    </source>
</evidence>
<organism evidence="15 16">
    <name type="scientific">Macrostomum lignano</name>
    <dbReference type="NCBI Taxonomy" id="282301"/>
    <lineage>
        <taxon>Eukaryota</taxon>
        <taxon>Metazoa</taxon>
        <taxon>Spiralia</taxon>
        <taxon>Lophotrochozoa</taxon>
        <taxon>Platyhelminthes</taxon>
        <taxon>Rhabditophora</taxon>
        <taxon>Macrostomorpha</taxon>
        <taxon>Macrostomida</taxon>
        <taxon>Macrostomidae</taxon>
        <taxon>Macrostomum</taxon>
    </lineage>
</organism>
<keyword evidence="10 13" id="KW-0472">Membrane</keyword>
<dbReference type="GO" id="GO:0001508">
    <property type="term" value="P:action potential"/>
    <property type="evidence" value="ECO:0007669"/>
    <property type="project" value="TreeGrafter"/>
</dbReference>
<evidence type="ECO:0000256" key="1">
    <source>
        <dbReference type="ARBA" id="ARBA00004141"/>
    </source>
</evidence>
<feature type="transmembrane region" description="Helical" evidence="13">
    <location>
        <begin position="260"/>
        <end position="280"/>
    </location>
</feature>
<evidence type="ECO:0000256" key="8">
    <source>
        <dbReference type="ARBA" id="ARBA00022989"/>
    </source>
</evidence>
<dbReference type="SMART" id="SM00225">
    <property type="entry name" value="BTB"/>
    <property type="match status" value="1"/>
</dbReference>
<dbReference type="Gene3D" id="3.30.710.10">
    <property type="entry name" value="Potassium Channel Kv1.1, Chain A"/>
    <property type="match status" value="1"/>
</dbReference>
<dbReference type="GO" id="GO:0005251">
    <property type="term" value="F:delayed rectifier potassium channel activity"/>
    <property type="evidence" value="ECO:0007669"/>
    <property type="project" value="TreeGrafter"/>
</dbReference>
<sequence length="502" mass="57201">MLYVPSYMSPSSYGGGGSHSREDLSMITYQTQSHIERSSYKSHNKLVRFEPRTSHLHLYQRRSSRDSDDSEGSADEAEPERQPQQQPRNQRPRSRLEDSPQSSSAQPSPRHFRAQPPAVAGAFHDCHFLGCERVRLNVSGMHFETRLGVLNQHPRTLLGNPQKRAKYFDRRHHEYFFDRHRPTFEAIFNYYQYGGKLKRPPNVTDDIFLSELEFYEIEREVIDAYKKDEGYISETVVLPEHPVKRKIWMLFEYPETSTPAFLVAIISVLFTVISIILFCVETLKEFKDSHCVAHELPNFLDPFFIIESACTAWFTLELVIRFAVCPSKKAFIKDIKNAVDFSAIVPYYVTLTNVLITMSCEGAKSSASLAFLRVVRLIRVFKLTKHFDGLQVLVLTFRASIEGLGLFLVALIVCILLFSSTIYYVEAEVKGSQIESIPDAFWWAVITMCTVGYGDKVPKGPLGMVVGSVCAIAGVLTLAIPVPIITENFNKFYTHKTGRGRH</sequence>
<comment type="caution">
    <text evidence="15">The sequence shown here is derived from an EMBL/GenBank/DDBJ whole genome shotgun (WGS) entry which is preliminary data.</text>
</comment>
<dbReference type="PANTHER" id="PTHR11537:SF113">
    <property type="entry name" value="POTASSIUM VOLTAGE-GATED CHANNEL PROTEIN SHAKER"/>
    <property type="match status" value="1"/>
</dbReference>
<dbReference type="InterPro" id="IPR003131">
    <property type="entry name" value="T1-type_BTB"/>
</dbReference>
<dbReference type="PRINTS" id="PR01491">
    <property type="entry name" value="KVCHANNEL"/>
</dbReference>
<dbReference type="PRINTS" id="PR00169">
    <property type="entry name" value="KCHANNEL"/>
</dbReference>